<dbReference type="Proteomes" id="UP000095287">
    <property type="component" value="Unplaced"/>
</dbReference>
<accession>A0A1I7Z4K9</accession>
<dbReference type="WBParaSite" id="L893_g22768.t1">
    <property type="protein sequence ID" value="L893_g22768.t1"/>
    <property type="gene ID" value="L893_g22768"/>
</dbReference>
<evidence type="ECO:0000313" key="2">
    <source>
        <dbReference type="WBParaSite" id="L893_g22768.t1"/>
    </source>
</evidence>
<proteinExistence type="predicted"/>
<organism evidence="1 2">
    <name type="scientific">Steinernema glaseri</name>
    <dbReference type="NCBI Taxonomy" id="37863"/>
    <lineage>
        <taxon>Eukaryota</taxon>
        <taxon>Metazoa</taxon>
        <taxon>Ecdysozoa</taxon>
        <taxon>Nematoda</taxon>
        <taxon>Chromadorea</taxon>
        <taxon>Rhabditida</taxon>
        <taxon>Tylenchina</taxon>
        <taxon>Panagrolaimomorpha</taxon>
        <taxon>Strongyloidoidea</taxon>
        <taxon>Steinernematidae</taxon>
        <taxon>Steinernema</taxon>
    </lineage>
</organism>
<keyword evidence="1" id="KW-1185">Reference proteome</keyword>
<reference evidence="2" key="1">
    <citation type="submission" date="2016-11" db="UniProtKB">
        <authorList>
            <consortium name="WormBaseParasite"/>
        </authorList>
    </citation>
    <scope>IDENTIFICATION</scope>
</reference>
<dbReference type="AlphaFoldDB" id="A0A1I7Z4K9"/>
<protein>
    <submittedName>
        <fullName evidence="2">Glycosyltransferase</fullName>
    </submittedName>
</protein>
<name>A0A1I7Z4K9_9BILA</name>
<sequence length="90" mass="10344">MLTICITNGHDAVIPLAALRMGYDALCPVDCSLHVVPVVIHQNRMHRHPPGIDWMTVRTRRVWRDMSWFPFISLRRGNIADRIGSMVQSH</sequence>
<evidence type="ECO:0000313" key="1">
    <source>
        <dbReference type="Proteomes" id="UP000095287"/>
    </source>
</evidence>